<protein>
    <submittedName>
        <fullName evidence="6">LysR family transcriptional regulator</fullName>
    </submittedName>
</protein>
<evidence type="ECO:0000313" key="6">
    <source>
        <dbReference type="EMBL" id="WEG08509.1"/>
    </source>
</evidence>
<dbReference type="PRINTS" id="PR00039">
    <property type="entry name" value="HTHLYSR"/>
</dbReference>
<evidence type="ECO:0000313" key="7">
    <source>
        <dbReference type="Proteomes" id="UP001214553"/>
    </source>
</evidence>
<dbReference type="CDD" id="cd08417">
    <property type="entry name" value="PBP2_Nitroaromatics_like"/>
    <property type="match status" value="1"/>
</dbReference>
<evidence type="ECO:0000259" key="5">
    <source>
        <dbReference type="PROSITE" id="PS50931"/>
    </source>
</evidence>
<dbReference type="InterPro" id="IPR036388">
    <property type="entry name" value="WH-like_DNA-bd_sf"/>
</dbReference>
<dbReference type="Pfam" id="PF03466">
    <property type="entry name" value="LysR_substrate"/>
    <property type="match status" value="1"/>
</dbReference>
<gene>
    <name evidence="6" type="ORF">PU630_14870</name>
</gene>
<sequence>MTDVRKLDLNLVVVLDALLDERNLTRAAELVGMTQPAVSGALSRLRGLLDDPLLVREGRGFALTPFAESLLPAVSECMAEVHRMFEVLPEFDPANSTRTFLLAASDYVLSELTSPLLSILERDAPHTNIEFDGLPTEDVVSPIDLLRRDITIAAAGRGVPGKRTSLFSDRFVCIVDAANPALRDGALSLSALHGLRHVRSVFGAHASTQIDDMLSAAEITPRVAVTVQGFMQVPFTVTGTPWVGWVPERTARRYAERLGLTIARTEIAPSVLVEAAHWHPSKSGDPALTWLVAQLRAASELVEFGADT</sequence>
<dbReference type="EMBL" id="CP119108">
    <property type="protein sequence ID" value="WEG08509.1"/>
    <property type="molecule type" value="Genomic_DNA"/>
</dbReference>
<evidence type="ECO:0000256" key="2">
    <source>
        <dbReference type="ARBA" id="ARBA00023015"/>
    </source>
</evidence>
<keyword evidence="7" id="KW-1185">Reference proteome</keyword>
<dbReference type="Gene3D" id="1.10.10.10">
    <property type="entry name" value="Winged helix-like DNA-binding domain superfamily/Winged helix DNA-binding domain"/>
    <property type="match status" value="1"/>
</dbReference>
<dbReference type="InterPro" id="IPR036390">
    <property type="entry name" value="WH_DNA-bd_sf"/>
</dbReference>
<dbReference type="Gene3D" id="3.40.190.10">
    <property type="entry name" value="Periplasmic binding protein-like II"/>
    <property type="match status" value="2"/>
</dbReference>
<dbReference type="Proteomes" id="UP001214553">
    <property type="component" value="Chromosome"/>
</dbReference>
<comment type="similarity">
    <text evidence="1">Belongs to the LysR transcriptional regulatory family.</text>
</comment>
<dbReference type="InterPro" id="IPR050389">
    <property type="entry name" value="LysR-type_TF"/>
</dbReference>
<keyword evidence="2" id="KW-0805">Transcription regulation</keyword>
<name>A0ABY8BWG7_9MICO</name>
<dbReference type="PROSITE" id="PS50931">
    <property type="entry name" value="HTH_LYSR"/>
    <property type="match status" value="1"/>
</dbReference>
<dbReference type="Pfam" id="PF00126">
    <property type="entry name" value="HTH_1"/>
    <property type="match status" value="1"/>
</dbReference>
<dbReference type="InterPro" id="IPR000847">
    <property type="entry name" value="LysR_HTH_N"/>
</dbReference>
<dbReference type="SUPFAM" id="SSF53850">
    <property type="entry name" value="Periplasmic binding protein-like II"/>
    <property type="match status" value="1"/>
</dbReference>
<evidence type="ECO:0000256" key="3">
    <source>
        <dbReference type="ARBA" id="ARBA00023125"/>
    </source>
</evidence>
<keyword evidence="3" id="KW-0238">DNA-binding</keyword>
<proteinExistence type="inferred from homology"/>
<reference evidence="6 7" key="1">
    <citation type="submission" date="2023-03" db="EMBL/GenBank/DDBJ databases">
        <title>Genome sequence of Microbacterium sp. KACC 23027.</title>
        <authorList>
            <person name="Kim S."/>
            <person name="Heo J."/>
            <person name="Kwon S.-W."/>
        </authorList>
    </citation>
    <scope>NUCLEOTIDE SEQUENCE [LARGE SCALE GENOMIC DNA]</scope>
    <source>
        <strain evidence="6 7">KACC 23027</strain>
    </source>
</reference>
<evidence type="ECO:0000256" key="4">
    <source>
        <dbReference type="ARBA" id="ARBA00023163"/>
    </source>
</evidence>
<evidence type="ECO:0000256" key="1">
    <source>
        <dbReference type="ARBA" id="ARBA00009437"/>
    </source>
</evidence>
<dbReference type="PANTHER" id="PTHR30118">
    <property type="entry name" value="HTH-TYPE TRANSCRIPTIONAL REGULATOR LEUO-RELATED"/>
    <property type="match status" value="1"/>
</dbReference>
<dbReference type="PANTHER" id="PTHR30118:SF15">
    <property type="entry name" value="TRANSCRIPTIONAL REGULATORY PROTEIN"/>
    <property type="match status" value="1"/>
</dbReference>
<keyword evidence="4" id="KW-0804">Transcription</keyword>
<dbReference type="InterPro" id="IPR005119">
    <property type="entry name" value="LysR_subst-bd"/>
</dbReference>
<organism evidence="6 7">
    <name type="scientific">Microbacterium horticulturae</name>
    <dbReference type="NCBI Taxonomy" id="3028316"/>
    <lineage>
        <taxon>Bacteria</taxon>
        <taxon>Bacillati</taxon>
        <taxon>Actinomycetota</taxon>
        <taxon>Actinomycetes</taxon>
        <taxon>Micrococcales</taxon>
        <taxon>Microbacteriaceae</taxon>
        <taxon>Microbacterium</taxon>
    </lineage>
</organism>
<dbReference type="InterPro" id="IPR037402">
    <property type="entry name" value="YidZ_PBP2"/>
</dbReference>
<dbReference type="SUPFAM" id="SSF46785">
    <property type="entry name" value="Winged helix' DNA-binding domain"/>
    <property type="match status" value="1"/>
</dbReference>
<accession>A0ABY8BWG7</accession>
<dbReference type="RefSeq" id="WP_275277837.1">
    <property type="nucleotide sequence ID" value="NZ_CP119108.1"/>
</dbReference>
<feature type="domain" description="HTH lysR-type" evidence="5">
    <location>
        <begin position="7"/>
        <end position="64"/>
    </location>
</feature>